<evidence type="ECO:0000256" key="2">
    <source>
        <dbReference type="ARBA" id="ARBA00012916"/>
    </source>
</evidence>
<feature type="domain" description="SIS" evidence="5">
    <location>
        <begin position="35"/>
        <end position="179"/>
    </location>
</feature>
<reference evidence="6" key="1">
    <citation type="submission" date="2021-03" db="EMBL/GenBank/DDBJ databases">
        <authorList>
            <person name="Kanchanasin P."/>
            <person name="Saeng-In P."/>
            <person name="Phongsopitanun W."/>
            <person name="Yuki M."/>
            <person name="Kudo T."/>
            <person name="Ohkuma M."/>
            <person name="Tanasupawat S."/>
        </authorList>
    </citation>
    <scope>NUCLEOTIDE SEQUENCE</scope>
    <source>
        <strain evidence="6">GKU 128</strain>
    </source>
</reference>
<evidence type="ECO:0000259" key="5">
    <source>
        <dbReference type="PROSITE" id="PS51464"/>
    </source>
</evidence>
<dbReference type="Gene3D" id="3.40.50.10490">
    <property type="entry name" value="Glucose-6-phosphate isomerase like protein, domain 1"/>
    <property type="match status" value="2"/>
</dbReference>
<evidence type="ECO:0000256" key="4">
    <source>
        <dbReference type="ARBA" id="ARBA00022737"/>
    </source>
</evidence>
<dbReference type="GO" id="GO:0004360">
    <property type="term" value="F:glutamine-fructose-6-phosphate transaminase (isomerizing) activity"/>
    <property type="evidence" value="ECO:0007669"/>
    <property type="project" value="UniProtKB-EC"/>
</dbReference>
<evidence type="ECO:0000313" key="7">
    <source>
        <dbReference type="Proteomes" id="UP000669179"/>
    </source>
</evidence>
<keyword evidence="4" id="KW-0677">Repeat</keyword>
<organism evidence="6 7">
    <name type="scientific">Actinomadura barringtoniae</name>
    <dbReference type="NCBI Taxonomy" id="1427535"/>
    <lineage>
        <taxon>Bacteria</taxon>
        <taxon>Bacillati</taxon>
        <taxon>Actinomycetota</taxon>
        <taxon>Actinomycetes</taxon>
        <taxon>Streptosporangiales</taxon>
        <taxon>Thermomonosporaceae</taxon>
        <taxon>Actinomadura</taxon>
    </lineage>
</organism>
<dbReference type="AlphaFoldDB" id="A0A939T4A2"/>
<sequence length="356" mass="37634">MEPIAPAVMIEQAERLGSDLRTHTVTFDQRVRATLTQLERHAVDRVYLTGDGDSYHAAYAAQLAFETIAGSPCEPVSAFRFETYTAPQLTPARAGRALLIAVSVSGGTQCVLASIDAAQRQGIPTVALTGTPGSAVTKAADHSIIVDLPDSRPSPGIRTYQASLLGLLLLADQLRHPGPGATADGLLSEIVGLAPAVEATANAAQDPCRRLAAKLASAPVIQVVGSGPSHGTAQFAAAKFIEGSGVYAAGQDLEEWAHVEQHAAPDDMPVIVIAPPGRSHARAVELAAHARRLGRYVIAVCAHDDTGLTRHAHEMLPVHGNAREELSPLLWHVFSEYLACYLAEALGRKPFQTRRG</sequence>
<dbReference type="GO" id="GO:0006002">
    <property type="term" value="P:fructose 6-phosphate metabolic process"/>
    <property type="evidence" value="ECO:0007669"/>
    <property type="project" value="TreeGrafter"/>
</dbReference>
<evidence type="ECO:0000256" key="1">
    <source>
        <dbReference type="ARBA" id="ARBA00001031"/>
    </source>
</evidence>
<feature type="domain" description="SIS" evidence="5">
    <location>
        <begin position="211"/>
        <end position="353"/>
    </location>
</feature>
<comment type="caution">
    <text evidence="6">The sequence shown here is derived from an EMBL/GenBank/DDBJ whole genome shotgun (WGS) entry which is preliminary data.</text>
</comment>
<dbReference type="PANTHER" id="PTHR10937:SF0">
    <property type="entry name" value="GLUTAMINE--FRUCTOSE-6-PHOSPHATE TRANSAMINASE (ISOMERIZING)"/>
    <property type="match status" value="1"/>
</dbReference>
<dbReference type="PANTHER" id="PTHR10937">
    <property type="entry name" value="GLUCOSAMINE--FRUCTOSE-6-PHOSPHATE AMINOTRANSFERASE, ISOMERIZING"/>
    <property type="match status" value="1"/>
</dbReference>
<dbReference type="GO" id="GO:0097367">
    <property type="term" value="F:carbohydrate derivative binding"/>
    <property type="evidence" value="ECO:0007669"/>
    <property type="project" value="InterPro"/>
</dbReference>
<protein>
    <recommendedName>
        <fullName evidence="3">Glutamine--fructose-6-phosphate aminotransferase [isomerizing]</fullName>
        <ecNumber evidence="2">2.6.1.16</ecNumber>
    </recommendedName>
</protein>
<evidence type="ECO:0000256" key="3">
    <source>
        <dbReference type="ARBA" id="ARBA00016090"/>
    </source>
</evidence>
<dbReference type="RefSeq" id="WP_208255556.1">
    <property type="nucleotide sequence ID" value="NZ_JAGEOJ010000004.1"/>
</dbReference>
<dbReference type="EMBL" id="JAGEOJ010000004">
    <property type="protein sequence ID" value="MBO2447924.1"/>
    <property type="molecule type" value="Genomic_DNA"/>
</dbReference>
<accession>A0A939T4A2</accession>
<keyword evidence="7" id="KW-1185">Reference proteome</keyword>
<dbReference type="InterPro" id="IPR035466">
    <property type="entry name" value="GlmS/AgaS_SIS"/>
</dbReference>
<proteinExistence type="predicted"/>
<dbReference type="Pfam" id="PF01380">
    <property type="entry name" value="SIS"/>
    <property type="match status" value="2"/>
</dbReference>
<dbReference type="GO" id="GO:0006487">
    <property type="term" value="P:protein N-linked glycosylation"/>
    <property type="evidence" value="ECO:0007669"/>
    <property type="project" value="TreeGrafter"/>
</dbReference>
<dbReference type="InterPro" id="IPR046348">
    <property type="entry name" value="SIS_dom_sf"/>
</dbReference>
<evidence type="ECO:0000313" key="6">
    <source>
        <dbReference type="EMBL" id="MBO2447924.1"/>
    </source>
</evidence>
<dbReference type="Proteomes" id="UP000669179">
    <property type="component" value="Unassembled WGS sequence"/>
</dbReference>
<gene>
    <name evidence="6" type="ORF">J4573_12540</name>
</gene>
<dbReference type="SUPFAM" id="SSF53697">
    <property type="entry name" value="SIS domain"/>
    <property type="match status" value="1"/>
</dbReference>
<dbReference type="PROSITE" id="PS51464">
    <property type="entry name" value="SIS"/>
    <property type="match status" value="2"/>
</dbReference>
<dbReference type="GO" id="GO:0006047">
    <property type="term" value="P:UDP-N-acetylglucosamine metabolic process"/>
    <property type="evidence" value="ECO:0007669"/>
    <property type="project" value="TreeGrafter"/>
</dbReference>
<dbReference type="EC" id="2.6.1.16" evidence="2"/>
<dbReference type="CDD" id="cd05008">
    <property type="entry name" value="SIS_GlmS_GlmD_1"/>
    <property type="match status" value="1"/>
</dbReference>
<dbReference type="InterPro" id="IPR001347">
    <property type="entry name" value="SIS_dom"/>
</dbReference>
<comment type="catalytic activity">
    <reaction evidence="1">
        <text>D-fructose 6-phosphate + L-glutamine = D-glucosamine 6-phosphate + L-glutamate</text>
        <dbReference type="Rhea" id="RHEA:13237"/>
        <dbReference type="ChEBI" id="CHEBI:29985"/>
        <dbReference type="ChEBI" id="CHEBI:58359"/>
        <dbReference type="ChEBI" id="CHEBI:58725"/>
        <dbReference type="ChEBI" id="CHEBI:61527"/>
        <dbReference type="EC" id="2.6.1.16"/>
    </reaction>
</comment>
<name>A0A939T4A2_9ACTN</name>